<evidence type="ECO:0000313" key="2">
    <source>
        <dbReference type="Proteomes" id="UP000534286"/>
    </source>
</evidence>
<name>A0A7W7S113_9ACTN</name>
<dbReference type="EMBL" id="JACHJU010000003">
    <property type="protein sequence ID" value="MBB4941928.1"/>
    <property type="molecule type" value="Genomic_DNA"/>
</dbReference>
<accession>A0A7W7S113</accession>
<dbReference type="AlphaFoldDB" id="A0A7W7S113"/>
<dbReference type="RefSeq" id="WP_184757993.1">
    <property type="nucleotide sequence ID" value="NZ_BAABEK010000153.1"/>
</dbReference>
<evidence type="ECO:0000313" key="1">
    <source>
        <dbReference type="EMBL" id="MBB4941928.1"/>
    </source>
</evidence>
<sequence length="80" mass="8978">MTAQKQLAALEQTFPGYRINHDEVPGTWTAIRRASLSERENDANMEYVITRLSPEALASALSAQIELAHRLRATHIFTTP</sequence>
<keyword evidence="2" id="KW-1185">Reference proteome</keyword>
<proteinExistence type="predicted"/>
<protein>
    <submittedName>
        <fullName evidence="1">Uncharacterized protein</fullName>
    </submittedName>
</protein>
<reference evidence="1 2" key="1">
    <citation type="submission" date="2020-08" db="EMBL/GenBank/DDBJ databases">
        <title>Sequencing the genomes of 1000 actinobacteria strains.</title>
        <authorList>
            <person name="Klenk H.-P."/>
        </authorList>
    </citation>
    <scope>NUCLEOTIDE SEQUENCE [LARGE SCALE GENOMIC DNA]</scope>
    <source>
        <strain evidence="1 2">DSM 43023</strain>
    </source>
</reference>
<gene>
    <name evidence="1" type="ORF">FHR32_006314</name>
</gene>
<dbReference type="Proteomes" id="UP000534286">
    <property type="component" value="Unassembled WGS sequence"/>
</dbReference>
<organism evidence="1 2">
    <name type="scientific">Streptosporangium album</name>
    <dbReference type="NCBI Taxonomy" id="47479"/>
    <lineage>
        <taxon>Bacteria</taxon>
        <taxon>Bacillati</taxon>
        <taxon>Actinomycetota</taxon>
        <taxon>Actinomycetes</taxon>
        <taxon>Streptosporangiales</taxon>
        <taxon>Streptosporangiaceae</taxon>
        <taxon>Streptosporangium</taxon>
    </lineage>
</organism>
<comment type="caution">
    <text evidence="1">The sequence shown here is derived from an EMBL/GenBank/DDBJ whole genome shotgun (WGS) entry which is preliminary data.</text>
</comment>